<sequence>MSRTYTARWVFPVCGAPLPNGTVTVRDDRIEAVDPHGTRTPDEDFGNAAIVPGFVNPHTHLDLSGARGLIPPTDPDHFTDWLRGVIAYRRTRTPEQTQADIRAGLAECLRFGTTLIGDIASEGASWDALAAADTRAVVFRELIGLSVARFTEASNALILWRRDRIDSVTCRTAVSPHAPYSASGPLIRLAASQGWTMTVHLAESPAEMELIENRSGPFRTFLESLGIWEPERIADSLRFILWRTQRARHVLFAHGNYLPHGTKLKSNQSICYCPRTHAAFGHPPHPFREFLARGVRVCLGTDSLASNPDLDVLADARFVRSRYPDFPGAQLLRMVTLSGAEALGWENETGSLEAGKSADFVVAPLPNADATDPHDLLFADHAGDRRTLFRGEWRT</sequence>
<accession>A0A6M5YML8</accession>
<evidence type="ECO:0000313" key="4">
    <source>
        <dbReference type="Proteomes" id="UP000503447"/>
    </source>
</evidence>
<protein>
    <recommendedName>
        <fullName evidence="2">Amidohydrolase-related domain-containing protein</fullName>
    </recommendedName>
</protein>
<dbReference type="Gene3D" id="2.30.40.10">
    <property type="entry name" value="Urease, subunit C, domain 1"/>
    <property type="match status" value="1"/>
</dbReference>
<dbReference type="SUPFAM" id="SSF51556">
    <property type="entry name" value="Metallo-dependent hydrolases"/>
    <property type="match status" value="1"/>
</dbReference>
<dbReference type="InterPro" id="IPR050287">
    <property type="entry name" value="MTA/SAH_deaminase"/>
</dbReference>
<keyword evidence="4" id="KW-1185">Reference proteome</keyword>
<dbReference type="AlphaFoldDB" id="A0A6M5YML8"/>
<keyword evidence="1" id="KW-0378">Hydrolase</keyword>
<reference evidence="4" key="1">
    <citation type="submission" date="2020-05" db="EMBL/GenBank/DDBJ databases">
        <title>Frigoriglobus tundricola gen. nov., sp. nov., a psychrotolerant cellulolytic planctomycete of the family Gemmataceae with two divergent copies of 16S rRNA gene.</title>
        <authorList>
            <person name="Kulichevskaya I.S."/>
            <person name="Ivanova A.A."/>
            <person name="Naumoff D.G."/>
            <person name="Beletsky A.V."/>
            <person name="Rijpstra W.I.C."/>
            <person name="Sinninghe Damste J.S."/>
            <person name="Mardanov A.V."/>
            <person name="Ravin N.V."/>
            <person name="Dedysh S.N."/>
        </authorList>
    </citation>
    <scope>NUCLEOTIDE SEQUENCE [LARGE SCALE GENOMIC DNA]</scope>
    <source>
        <strain evidence="4">PL17</strain>
    </source>
</reference>
<dbReference type="Gene3D" id="3.20.20.140">
    <property type="entry name" value="Metal-dependent hydrolases"/>
    <property type="match status" value="1"/>
</dbReference>
<dbReference type="InterPro" id="IPR032466">
    <property type="entry name" value="Metal_Hydrolase"/>
</dbReference>
<dbReference type="PANTHER" id="PTHR43794">
    <property type="entry name" value="AMINOHYDROLASE SSNA-RELATED"/>
    <property type="match status" value="1"/>
</dbReference>
<dbReference type="EMBL" id="CP053452">
    <property type="protein sequence ID" value="QJW95307.1"/>
    <property type="molecule type" value="Genomic_DNA"/>
</dbReference>
<name>A0A6M5YML8_9BACT</name>
<feature type="domain" description="Amidohydrolase-related" evidence="2">
    <location>
        <begin position="50"/>
        <end position="363"/>
    </location>
</feature>
<evidence type="ECO:0000259" key="2">
    <source>
        <dbReference type="Pfam" id="PF01979"/>
    </source>
</evidence>
<gene>
    <name evidence="3" type="ORF">FTUN_2853</name>
</gene>
<dbReference type="Proteomes" id="UP000503447">
    <property type="component" value="Chromosome"/>
</dbReference>
<dbReference type="InterPro" id="IPR011059">
    <property type="entry name" value="Metal-dep_hydrolase_composite"/>
</dbReference>
<dbReference type="PANTHER" id="PTHR43794:SF11">
    <property type="entry name" value="AMIDOHYDROLASE-RELATED DOMAIN-CONTAINING PROTEIN"/>
    <property type="match status" value="1"/>
</dbReference>
<evidence type="ECO:0000313" key="3">
    <source>
        <dbReference type="EMBL" id="QJW95307.1"/>
    </source>
</evidence>
<dbReference type="GO" id="GO:0016810">
    <property type="term" value="F:hydrolase activity, acting on carbon-nitrogen (but not peptide) bonds"/>
    <property type="evidence" value="ECO:0007669"/>
    <property type="project" value="InterPro"/>
</dbReference>
<dbReference type="Pfam" id="PF01979">
    <property type="entry name" value="Amidohydro_1"/>
    <property type="match status" value="1"/>
</dbReference>
<proteinExistence type="predicted"/>
<dbReference type="KEGG" id="ftj:FTUN_2853"/>
<dbReference type="SUPFAM" id="SSF51338">
    <property type="entry name" value="Composite domain of metallo-dependent hydrolases"/>
    <property type="match status" value="1"/>
</dbReference>
<evidence type="ECO:0000256" key="1">
    <source>
        <dbReference type="ARBA" id="ARBA00022801"/>
    </source>
</evidence>
<organism evidence="3 4">
    <name type="scientific">Frigoriglobus tundricola</name>
    <dbReference type="NCBI Taxonomy" id="2774151"/>
    <lineage>
        <taxon>Bacteria</taxon>
        <taxon>Pseudomonadati</taxon>
        <taxon>Planctomycetota</taxon>
        <taxon>Planctomycetia</taxon>
        <taxon>Gemmatales</taxon>
        <taxon>Gemmataceae</taxon>
        <taxon>Frigoriglobus</taxon>
    </lineage>
</organism>
<dbReference type="InterPro" id="IPR006680">
    <property type="entry name" value="Amidohydro-rel"/>
</dbReference>